<keyword evidence="3" id="KW-1185">Reference proteome</keyword>
<dbReference type="Gene3D" id="3.40.50.300">
    <property type="entry name" value="P-loop containing nucleotide triphosphate hydrolases"/>
    <property type="match status" value="1"/>
</dbReference>
<evidence type="ECO:0000313" key="3">
    <source>
        <dbReference type="Proteomes" id="UP000094526"/>
    </source>
</evidence>
<comment type="caution">
    <text evidence="2">The sequence shown here is derived from an EMBL/GenBank/DDBJ whole genome shotgun (WGS) entry which is preliminary data.</text>
</comment>
<dbReference type="Proteomes" id="UP000094526">
    <property type="component" value="Unassembled WGS sequence"/>
</dbReference>
<gene>
    <name evidence="2" type="ORF">CLCR_02801</name>
</gene>
<sequence length="686" mass="77758">MKTTSVPKPYVTSVESRIRISYQIETESTSKFIDLGTGSANPCSEYHCEIRYVGSVKERYRGNHRFTVEYEPKQVLFEALKKRNAGADWVYLNPRYDSWTPNAGGQPNTQLVLRMLDDSPTATLSREHDSLRNSLATTNFFPLARSCKLFTWVKLHLLDAFRGRKWHSELIVRLITEAKLSHARKDTRQPDRDVMMDGVSGTSETLDPHMMAFLDTEEAAMKAERVDGGATTEAVRAMRTPLSGPETNTTYRLPIKAMFDYQGKAVRDVVPLAEKGCSVDFFPFDDIDPSQQNEIQNMFVYPVLLIHAHRGCALTVTIVFAAEAILRKAPKTKILVCSSSNAVTDKIDSGFSMRQHLCGVRFGHLRFLPRTTDELQDVRVVICTYATSGIERLLKHWDAQVLIGDDAGRIRHYEKIVPISGRLESLTRLVLLGDHIQSSPSASTAAGRMAWDKSIFASMMDREWPRQLLDVNYLTHSDLWYPTRFVFYRSLISAARSTTNPGPFLTKLLTRFEAGVRIEDNREGSTRISSFAYFFDIRDKRNESIDPEISCAETVVNALLCSDACKADEIIVIHSSREHHDRLTLKSKSLKPELSRSSKCPGLHKSTDPGNHARDTLRERDLHMFVAKLMDCVAQVAVRPRDLPKSPHNHQSLMQTSKTGDAKRPCGERFCRLRNVAEYNEYLRVT</sequence>
<dbReference type="STRING" id="86049.A0A1C1D1F3"/>
<feature type="compositionally biased region" description="Basic and acidic residues" evidence="1">
    <location>
        <begin position="605"/>
        <end position="615"/>
    </location>
</feature>
<feature type="region of interest" description="Disordered" evidence="1">
    <location>
        <begin position="641"/>
        <end position="661"/>
    </location>
</feature>
<dbReference type="VEuPathDB" id="FungiDB:G647_04705"/>
<reference evidence="3" key="1">
    <citation type="submission" date="2015-07" db="EMBL/GenBank/DDBJ databases">
        <authorList>
            <person name="Teixeira M.M."/>
            <person name="Souza R.C."/>
            <person name="Almeida L.G."/>
            <person name="Vicente V.A."/>
            <person name="de Hoog S."/>
            <person name="Bocca A.L."/>
            <person name="de Almeida S.R."/>
            <person name="Vasconcelos A.T."/>
            <person name="Felipe M.S."/>
        </authorList>
    </citation>
    <scope>NUCLEOTIDE SEQUENCE [LARGE SCALE GENOMIC DNA]</scope>
    <source>
        <strain evidence="3">KSF</strain>
    </source>
</reference>
<organism evidence="2 3">
    <name type="scientific">Cladophialophora carrionii</name>
    <dbReference type="NCBI Taxonomy" id="86049"/>
    <lineage>
        <taxon>Eukaryota</taxon>
        <taxon>Fungi</taxon>
        <taxon>Dikarya</taxon>
        <taxon>Ascomycota</taxon>
        <taxon>Pezizomycotina</taxon>
        <taxon>Eurotiomycetes</taxon>
        <taxon>Chaetothyriomycetidae</taxon>
        <taxon>Chaetothyriales</taxon>
        <taxon>Herpotrichiellaceae</taxon>
        <taxon>Cladophialophora</taxon>
    </lineage>
</organism>
<protein>
    <recommendedName>
        <fullName evidence="4">DNA2/NAM7 helicase-like C-terminal domain-containing protein</fullName>
    </recommendedName>
</protein>
<dbReference type="InterPro" id="IPR027417">
    <property type="entry name" value="P-loop_NTPase"/>
</dbReference>
<feature type="region of interest" description="Disordered" evidence="1">
    <location>
        <begin position="590"/>
        <end position="615"/>
    </location>
</feature>
<dbReference type="PANTHER" id="PTHR43788">
    <property type="entry name" value="DNA2/NAM7 HELICASE FAMILY MEMBER"/>
    <property type="match status" value="1"/>
</dbReference>
<accession>A0A1C1D1F3</accession>
<dbReference type="InterPro" id="IPR050534">
    <property type="entry name" value="Coronavir_polyprotein_1ab"/>
</dbReference>
<dbReference type="GO" id="GO:0043139">
    <property type="term" value="F:5'-3' DNA helicase activity"/>
    <property type="evidence" value="ECO:0007669"/>
    <property type="project" value="TreeGrafter"/>
</dbReference>
<dbReference type="SUPFAM" id="SSF52540">
    <property type="entry name" value="P-loop containing nucleoside triphosphate hydrolases"/>
    <property type="match status" value="1"/>
</dbReference>
<dbReference type="VEuPathDB" id="FungiDB:CLCR_02801"/>
<evidence type="ECO:0000256" key="1">
    <source>
        <dbReference type="SAM" id="MobiDB-lite"/>
    </source>
</evidence>
<evidence type="ECO:0008006" key="4">
    <source>
        <dbReference type="Google" id="ProtNLM"/>
    </source>
</evidence>
<proteinExistence type="predicted"/>
<evidence type="ECO:0000313" key="2">
    <source>
        <dbReference type="EMBL" id="OCT54597.1"/>
    </source>
</evidence>
<dbReference type="EMBL" id="LGRB01000003">
    <property type="protein sequence ID" value="OCT54597.1"/>
    <property type="molecule type" value="Genomic_DNA"/>
</dbReference>
<dbReference type="PANTHER" id="PTHR43788:SF8">
    <property type="entry name" value="DNA-BINDING PROTEIN SMUBP-2"/>
    <property type="match status" value="1"/>
</dbReference>
<feature type="compositionally biased region" description="Polar residues" evidence="1">
    <location>
        <begin position="649"/>
        <end position="659"/>
    </location>
</feature>
<dbReference type="OrthoDB" id="4132637at2759"/>
<name>A0A1C1D1F3_9EURO</name>
<dbReference type="AlphaFoldDB" id="A0A1C1D1F3"/>